<name>A0A835S8K8_VANPL</name>
<evidence type="ECO:0000256" key="2">
    <source>
        <dbReference type="SAM" id="MobiDB-lite"/>
    </source>
</evidence>
<evidence type="ECO:0000256" key="1">
    <source>
        <dbReference type="SAM" id="Coils"/>
    </source>
</evidence>
<dbReference type="AlphaFoldDB" id="A0A835S8K8"/>
<evidence type="ECO:0000313" key="4">
    <source>
        <dbReference type="Proteomes" id="UP000639772"/>
    </source>
</evidence>
<evidence type="ECO:0000313" key="3">
    <source>
        <dbReference type="EMBL" id="KAG0502395.1"/>
    </source>
</evidence>
<feature type="region of interest" description="Disordered" evidence="2">
    <location>
        <begin position="13"/>
        <end position="88"/>
    </location>
</feature>
<organism evidence="3 4">
    <name type="scientific">Vanilla planifolia</name>
    <name type="common">Vanilla</name>
    <dbReference type="NCBI Taxonomy" id="51239"/>
    <lineage>
        <taxon>Eukaryota</taxon>
        <taxon>Viridiplantae</taxon>
        <taxon>Streptophyta</taxon>
        <taxon>Embryophyta</taxon>
        <taxon>Tracheophyta</taxon>
        <taxon>Spermatophyta</taxon>
        <taxon>Magnoliopsida</taxon>
        <taxon>Liliopsida</taxon>
        <taxon>Asparagales</taxon>
        <taxon>Orchidaceae</taxon>
        <taxon>Vanilloideae</taxon>
        <taxon>Vanilleae</taxon>
        <taxon>Vanilla</taxon>
    </lineage>
</organism>
<sequence length="660" mass="74425">MLALWVNKDASLMKEREREKGVANDDESLSGERNTELSIKLSRGLTAGKRGGPSTPSPSWKLVEEEAGEGLETGTGSVEKRQVAARPRKSISARKLGANLWEVQDLLPMSWMSRNSSRPRRREARRERCRNDLTPLAPEERPQSTGSLRKHVVAASIEHRKSNVRENAAAFRKSMEVTPFNPLRSPESSLDFKDRTVDAGYSLKTSTELLKVLNRIWSLEEQVASSESLVKELKVELEHANARTQELLQEQKTHHCEMEDLVNQIADGKLVRKGKEHGRTMAAVQSIREELDDERRLRRRSESLHRKLGKELYETKTTLSKAVKDLESEIKSRYLLEDLCDEFAKGIWQYEKEIRELKKKYKDDPSCKVDGLVHISEAWLDERLQMQMADQSVNDNVVLRLKDEILSFLQSKQPENIKDCDKLQNERKARWQSLESLYLNGTISAPREMEDDDSTLSDLHCFELNVGKPNEGSHDMLNSHVDSNLSKFQYAEKLSSTRKSMGYNRSIKAESSSMLKEGFDGQTKGKDLYNPTVKTDADSEVVEDDSEVAIDHGVKKHLASTSGCKVHCAKNGEEASHVKASHRGSFLPIVGDDMSGNFLGASSPVRHWNFGELDMSKGYSKGQWGAKDGSLKARLLEARLEGRHARLKALKGASIKAADE</sequence>
<feature type="compositionally biased region" description="Basic and acidic residues" evidence="2">
    <location>
        <begin position="13"/>
        <end position="23"/>
    </location>
</feature>
<reference evidence="3 4" key="1">
    <citation type="journal article" date="2020" name="Nat. Food">
        <title>A phased Vanilla planifolia genome enables genetic improvement of flavour and production.</title>
        <authorList>
            <person name="Hasing T."/>
            <person name="Tang H."/>
            <person name="Brym M."/>
            <person name="Khazi F."/>
            <person name="Huang T."/>
            <person name="Chambers A.H."/>
        </authorList>
    </citation>
    <scope>NUCLEOTIDE SEQUENCE [LARGE SCALE GENOMIC DNA]</scope>
    <source>
        <tissue evidence="3">Leaf</tissue>
    </source>
</reference>
<dbReference type="EMBL" id="JADCNM010000001">
    <property type="protein sequence ID" value="KAG0502395.1"/>
    <property type="molecule type" value="Genomic_DNA"/>
</dbReference>
<feature type="region of interest" description="Disordered" evidence="2">
    <location>
        <begin position="114"/>
        <end position="149"/>
    </location>
</feature>
<comment type="caution">
    <text evidence="3">The sequence shown here is derived from an EMBL/GenBank/DDBJ whole genome shotgun (WGS) entry which is preliminary data.</text>
</comment>
<accession>A0A835S8K8</accession>
<gene>
    <name evidence="3" type="ORF">HPP92_002467</name>
</gene>
<proteinExistence type="predicted"/>
<dbReference type="Proteomes" id="UP000639772">
    <property type="component" value="Chromosome 1"/>
</dbReference>
<feature type="coiled-coil region" evidence="1">
    <location>
        <begin position="216"/>
        <end position="250"/>
    </location>
</feature>
<protein>
    <submittedName>
        <fullName evidence="3">Uncharacterized protein</fullName>
    </submittedName>
</protein>
<dbReference type="PANTHER" id="PTHR31071:SF9">
    <property type="entry name" value="INTRACELLULAR PROTEIN TRANSPORT PROTEIN USO1-RELATED"/>
    <property type="match status" value="1"/>
</dbReference>
<dbReference type="InterPro" id="IPR043424">
    <property type="entry name" value="BLT-like"/>
</dbReference>
<dbReference type="OrthoDB" id="670909at2759"/>
<keyword evidence="1" id="KW-0175">Coiled coil</keyword>
<dbReference type="PANTHER" id="PTHR31071">
    <property type="entry name" value="GB|AAF24581.1"/>
    <property type="match status" value="1"/>
</dbReference>